<gene>
    <name evidence="1" type="ORF">CTI12_AA429750</name>
</gene>
<organism evidence="1 2">
    <name type="scientific">Artemisia annua</name>
    <name type="common">Sweet wormwood</name>
    <dbReference type="NCBI Taxonomy" id="35608"/>
    <lineage>
        <taxon>Eukaryota</taxon>
        <taxon>Viridiplantae</taxon>
        <taxon>Streptophyta</taxon>
        <taxon>Embryophyta</taxon>
        <taxon>Tracheophyta</taxon>
        <taxon>Spermatophyta</taxon>
        <taxon>Magnoliopsida</taxon>
        <taxon>eudicotyledons</taxon>
        <taxon>Gunneridae</taxon>
        <taxon>Pentapetalae</taxon>
        <taxon>asterids</taxon>
        <taxon>campanulids</taxon>
        <taxon>Asterales</taxon>
        <taxon>Asteraceae</taxon>
        <taxon>Asteroideae</taxon>
        <taxon>Anthemideae</taxon>
        <taxon>Artemisiinae</taxon>
        <taxon>Artemisia</taxon>
    </lineage>
</organism>
<dbReference type="AlphaFoldDB" id="A0A2U1M0Z0"/>
<name>A0A2U1M0Z0_ARTAN</name>
<reference evidence="1 2" key="1">
    <citation type="journal article" date="2018" name="Mol. Plant">
        <title>The genome of Artemisia annua provides insight into the evolution of Asteraceae family and artemisinin biosynthesis.</title>
        <authorList>
            <person name="Shen Q."/>
            <person name="Zhang L."/>
            <person name="Liao Z."/>
            <person name="Wang S."/>
            <person name="Yan T."/>
            <person name="Shi P."/>
            <person name="Liu M."/>
            <person name="Fu X."/>
            <person name="Pan Q."/>
            <person name="Wang Y."/>
            <person name="Lv Z."/>
            <person name="Lu X."/>
            <person name="Zhang F."/>
            <person name="Jiang W."/>
            <person name="Ma Y."/>
            <person name="Chen M."/>
            <person name="Hao X."/>
            <person name="Li L."/>
            <person name="Tang Y."/>
            <person name="Lv G."/>
            <person name="Zhou Y."/>
            <person name="Sun X."/>
            <person name="Brodelius P.E."/>
            <person name="Rose J.K.C."/>
            <person name="Tang K."/>
        </authorList>
    </citation>
    <scope>NUCLEOTIDE SEQUENCE [LARGE SCALE GENOMIC DNA]</scope>
    <source>
        <strain evidence="2">cv. Huhao1</strain>
        <tissue evidence="1">Leaf</tissue>
    </source>
</reference>
<comment type="caution">
    <text evidence="1">The sequence shown here is derived from an EMBL/GenBank/DDBJ whole genome shotgun (WGS) entry which is preliminary data.</text>
</comment>
<dbReference type="Proteomes" id="UP000245207">
    <property type="component" value="Unassembled WGS sequence"/>
</dbReference>
<dbReference type="EMBL" id="PKPP01006940">
    <property type="protein sequence ID" value="PWA54874.1"/>
    <property type="molecule type" value="Genomic_DNA"/>
</dbReference>
<protein>
    <submittedName>
        <fullName evidence="1">Uncharacterized protein</fullName>
    </submittedName>
</protein>
<keyword evidence="2" id="KW-1185">Reference proteome</keyword>
<sequence>MKSESGAYLGTAARCCASSHGVLPALPQKRLSYKESDGYGCNYIWMISNENWPRYWPTSITSTPFQNAI</sequence>
<accession>A0A2U1M0Z0</accession>
<proteinExistence type="predicted"/>
<evidence type="ECO:0000313" key="1">
    <source>
        <dbReference type="EMBL" id="PWA54874.1"/>
    </source>
</evidence>
<evidence type="ECO:0000313" key="2">
    <source>
        <dbReference type="Proteomes" id="UP000245207"/>
    </source>
</evidence>